<evidence type="ECO:0000313" key="5">
    <source>
        <dbReference type="EMBL" id="QJA75613.1"/>
    </source>
</evidence>
<comment type="similarity">
    <text evidence="1">Belongs to the glycosyltransferase 2 family.</text>
</comment>
<evidence type="ECO:0000256" key="1">
    <source>
        <dbReference type="ARBA" id="ARBA00006739"/>
    </source>
</evidence>
<dbReference type="InterPro" id="IPR029044">
    <property type="entry name" value="Nucleotide-diphossugar_trans"/>
</dbReference>
<evidence type="ECO:0000256" key="2">
    <source>
        <dbReference type="ARBA" id="ARBA00022676"/>
    </source>
</evidence>
<dbReference type="PANTHER" id="PTHR43179">
    <property type="entry name" value="RHAMNOSYLTRANSFERASE WBBL"/>
    <property type="match status" value="1"/>
</dbReference>
<dbReference type="EMBL" id="MT142174">
    <property type="protein sequence ID" value="QJA75613.1"/>
    <property type="molecule type" value="Genomic_DNA"/>
</dbReference>
<name>A0A6M3JZX4_9ZZZZ</name>
<dbReference type="PANTHER" id="PTHR43179:SF12">
    <property type="entry name" value="GALACTOFURANOSYLTRANSFERASE GLFT2"/>
    <property type="match status" value="1"/>
</dbReference>
<gene>
    <name evidence="5" type="ORF">MM415A01742_0009</name>
    <name evidence="6" type="ORF">MM415B02237_0009</name>
</gene>
<dbReference type="GO" id="GO:0016757">
    <property type="term" value="F:glycosyltransferase activity"/>
    <property type="evidence" value="ECO:0007669"/>
    <property type="project" value="UniProtKB-KW"/>
</dbReference>
<dbReference type="CDD" id="cd04186">
    <property type="entry name" value="GT_2_like_c"/>
    <property type="match status" value="1"/>
</dbReference>
<keyword evidence="3 5" id="KW-0808">Transferase</keyword>
<evidence type="ECO:0000259" key="4">
    <source>
        <dbReference type="Pfam" id="PF00535"/>
    </source>
</evidence>
<dbReference type="Gene3D" id="3.90.550.10">
    <property type="entry name" value="Spore Coat Polysaccharide Biosynthesis Protein SpsA, Chain A"/>
    <property type="match status" value="1"/>
</dbReference>
<dbReference type="EMBL" id="MT142565">
    <property type="protein sequence ID" value="QJA85278.1"/>
    <property type="molecule type" value="Genomic_DNA"/>
</dbReference>
<proteinExistence type="inferred from homology"/>
<dbReference type="Pfam" id="PF00535">
    <property type="entry name" value="Glycos_transf_2"/>
    <property type="match status" value="1"/>
</dbReference>
<accession>A0A6M3JZX4</accession>
<evidence type="ECO:0000313" key="6">
    <source>
        <dbReference type="EMBL" id="QJA85278.1"/>
    </source>
</evidence>
<reference evidence="5" key="1">
    <citation type="submission" date="2020-03" db="EMBL/GenBank/DDBJ databases">
        <title>The deep terrestrial virosphere.</title>
        <authorList>
            <person name="Holmfeldt K."/>
            <person name="Nilsson E."/>
            <person name="Simone D."/>
            <person name="Lopez-Fernandez M."/>
            <person name="Wu X."/>
            <person name="de Brujin I."/>
            <person name="Lundin D."/>
            <person name="Andersson A."/>
            <person name="Bertilsson S."/>
            <person name="Dopson M."/>
        </authorList>
    </citation>
    <scope>NUCLEOTIDE SEQUENCE</scope>
    <source>
        <strain evidence="5">MM415A01742</strain>
        <strain evidence="6">MM415B02237</strain>
    </source>
</reference>
<dbReference type="InterPro" id="IPR001173">
    <property type="entry name" value="Glyco_trans_2-like"/>
</dbReference>
<protein>
    <submittedName>
        <fullName evidence="5">Putative glycosyltransferase</fullName>
    </submittedName>
</protein>
<keyword evidence="2" id="KW-0328">Glycosyltransferase</keyword>
<evidence type="ECO:0000256" key="3">
    <source>
        <dbReference type="ARBA" id="ARBA00022679"/>
    </source>
</evidence>
<dbReference type="AlphaFoldDB" id="A0A6M3JZX4"/>
<feature type="domain" description="Glycosyltransferase 2-like" evidence="4">
    <location>
        <begin position="6"/>
        <end position="171"/>
    </location>
</feature>
<organism evidence="5">
    <name type="scientific">viral metagenome</name>
    <dbReference type="NCBI Taxonomy" id="1070528"/>
    <lineage>
        <taxon>unclassified sequences</taxon>
        <taxon>metagenomes</taxon>
        <taxon>organismal metagenomes</taxon>
    </lineage>
</organism>
<sequence length="261" mass="29614">MRPTVSVIIVNWNGKNLLPDCLASLRDQTFRDFETIVVDNGSTDGSADGLKDCVVIRLQKNRGFARGNNEGICAAHGEYIALLNNDARANSFWLEELVKAAEKYPEVGMFASGVLRPDGKLDSVGCDVSPDGNGMCRGRGLYHWQYDNKEELVTFPSGCAAFYRRSMLDHIGLFDERFFMYNEDTDLGLRAQKAGYKCLYVPTAVVMHLYSRSSSAYSLKKLFYVERNRILLMFKNFSFEQIFFSPIFTFIRYFNLLRGAA</sequence>
<dbReference type="SUPFAM" id="SSF53448">
    <property type="entry name" value="Nucleotide-diphospho-sugar transferases"/>
    <property type="match status" value="1"/>
</dbReference>